<reference evidence="5" key="1">
    <citation type="submission" date="2015-11" db="EMBL/GenBank/DDBJ databases">
        <title>De novo transcriptome assembly of four potential Pierce s Disease insect vectors from Arizona vineyards.</title>
        <authorList>
            <person name="Tassone E.E."/>
        </authorList>
    </citation>
    <scope>NUCLEOTIDE SEQUENCE</scope>
</reference>
<dbReference type="Gene3D" id="1.10.30.10">
    <property type="entry name" value="High mobility group box domain"/>
    <property type="match status" value="1"/>
</dbReference>
<dbReference type="InterPro" id="IPR036910">
    <property type="entry name" value="HMG_box_dom_sf"/>
</dbReference>
<name>A0A1B6EQN7_9HEMI</name>
<dbReference type="GO" id="GO:0005634">
    <property type="term" value="C:nucleus"/>
    <property type="evidence" value="ECO:0007669"/>
    <property type="project" value="UniProtKB-UniRule"/>
</dbReference>
<keyword evidence="1 2" id="KW-0238">DNA-binding</keyword>
<dbReference type="InterPro" id="IPR009071">
    <property type="entry name" value="HMG_box_dom"/>
</dbReference>
<feature type="compositionally biased region" description="Polar residues" evidence="3">
    <location>
        <begin position="260"/>
        <end position="283"/>
    </location>
</feature>
<dbReference type="GO" id="GO:0030154">
    <property type="term" value="P:cell differentiation"/>
    <property type="evidence" value="ECO:0007669"/>
    <property type="project" value="TreeGrafter"/>
</dbReference>
<organism evidence="5">
    <name type="scientific">Cuerna arida</name>
    <dbReference type="NCBI Taxonomy" id="1464854"/>
    <lineage>
        <taxon>Eukaryota</taxon>
        <taxon>Metazoa</taxon>
        <taxon>Ecdysozoa</taxon>
        <taxon>Arthropoda</taxon>
        <taxon>Hexapoda</taxon>
        <taxon>Insecta</taxon>
        <taxon>Pterygota</taxon>
        <taxon>Neoptera</taxon>
        <taxon>Paraneoptera</taxon>
        <taxon>Hemiptera</taxon>
        <taxon>Auchenorrhyncha</taxon>
        <taxon>Membracoidea</taxon>
        <taxon>Cicadellidae</taxon>
        <taxon>Cicadellinae</taxon>
        <taxon>Proconiini</taxon>
        <taxon>Cuerna</taxon>
    </lineage>
</organism>
<feature type="domain" description="HMG box" evidence="4">
    <location>
        <begin position="18"/>
        <end position="51"/>
    </location>
</feature>
<evidence type="ECO:0000256" key="2">
    <source>
        <dbReference type="PROSITE-ProRule" id="PRU00267"/>
    </source>
</evidence>
<dbReference type="EMBL" id="GECZ01029533">
    <property type="protein sequence ID" value="JAS40236.1"/>
    <property type="molecule type" value="Transcribed_RNA"/>
</dbReference>
<accession>A0A1B6EQN7</accession>
<sequence>NGRSLYHFYQLHSRNNSGKKWRSLTPQDRRPYVEEAERLRVIHMQEHPNYKYRPRRRKHNKRAGSLGASPPRAQPRTPYYGGPYTPVGLHTPDSSPTASPEPDTASAPALLEDSTNPATALPTPEMSPMEQENKEGNAYGENKRFHGSMCYSSSHQDYYQRLPYRQSYQGYQTQSQSPIAAMGVAKGMVMMCTNQRLLGTYEHSGVVTGTFYPPVATSQDQPTSGSGYNSPTSRSFMAAYTSASMGGQASSPVPAPHYTSCASPGSSLRHTDSYQGSVLSEQHSPQRRLAYQLPASTLGYDLSERRLDEDTPVDTHEFDKYLKYQPDLDHVAATNQHHLDSNHNYQQQLQQYGYYPTVLDHSAGYSGIKAELPYLLEEHYDPLPPAPPPQPPHKAEEDFSVILADVRKTCYSS</sequence>
<feature type="region of interest" description="Disordered" evidence="3">
    <location>
        <begin position="45"/>
        <end position="141"/>
    </location>
</feature>
<evidence type="ECO:0000313" key="5">
    <source>
        <dbReference type="EMBL" id="JAS40236.1"/>
    </source>
</evidence>
<evidence type="ECO:0000256" key="3">
    <source>
        <dbReference type="SAM" id="MobiDB-lite"/>
    </source>
</evidence>
<gene>
    <name evidence="5" type="ORF">g.15119</name>
</gene>
<evidence type="ECO:0000256" key="1">
    <source>
        <dbReference type="ARBA" id="ARBA00023125"/>
    </source>
</evidence>
<dbReference type="Pfam" id="PF00505">
    <property type="entry name" value="HMG_box"/>
    <property type="match status" value="1"/>
</dbReference>
<proteinExistence type="predicted"/>
<dbReference type="GO" id="GO:0001228">
    <property type="term" value="F:DNA-binding transcription activator activity, RNA polymerase II-specific"/>
    <property type="evidence" value="ECO:0007669"/>
    <property type="project" value="TreeGrafter"/>
</dbReference>
<dbReference type="PANTHER" id="PTHR10270">
    <property type="entry name" value="SOX TRANSCRIPTION FACTOR"/>
    <property type="match status" value="1"/>
</dbReference>
<feature type="DNA-binding region" description="HMG box" evidence="2">
    <location>
        <begin position="18"/>
        <end position="51"/>
    </location>
</feature>
<evidence type="ECO:0000259" key="4">
    <source>
        <dbReference type="PROSITE" id="PS50118"/>
    </source>
</evidence>
<feature type="region of interest" description="Disordered" evidence="3">
    <location>
        <begin position="247"/>
        <end position="287"/>
    </location>
</feature>
<dbReference type="InterPro" id="IPR050140">
    <property type="entry name" value="SRY-related_HMG-box_TF-like"/>
</dbReference>
<dbReference type="PROSITE" id="PS50118">
    <property type="entry name" value="HMG_BOX_2"/>
    <property type="match status" value="1"/>
</dbReference>
<dbReference type="SUPFAM" id="SSF47095">
    <property type="entry name" value="HMG-box"/>
    <property type="match status" value="1"/>
</dbReference>
<feature type="non-terminal residue" evidence="5">
    <location>
        <position position="1"/>
    </location>
</feature>
<dbReference type="AlphaFoldDB" id="A0A1B6EQN7"/>
<keyword evidence="2" id="KW-0539">Nucleus</keyword>
<dbReference type="PANTHER" id="PTHR10270:SF317">
    <property type="entry name" value="TRANSCRIPTION FACTOR SOX-15-RELATED"/>
    <property type="match status" value="1"/>
</dbReference>
<protein>
    <recommendedName>
        <fullName evidence="4">HMG box domain-containing protein</fullName>
    </recommendedName>
</protein>
<feature type="compositionally biased region" description="Basic residues" evidence="3">
    <location>
        <begin position="50"/>
        <end position="62"/>
    </location>
</feature>
<feature type="compositionally biased region" description="Low complexity" evidence="3">
    <location>
        <begin position="77"/>
        <end position="86"/>
    </location>
</feature>
<dbReference type="GO" id="GO:0000978">
    <property type="term" value="F:RNA polymerase II cis-regulatory region sequence-specific DNA binding"/>
    <property type="evidence" value="ECO:0007669"/>
    <property type="project" value="TreeGrafter"/>
</dbReference>